<dbReference type="KEGG" id="pms:KNP414_05002"/>
<accession>F8FLF9</accession>
<evidence type="ECO:0000313" key="2">
    <source>
        <dbReference type="Proteomes" id="UP000006620"/>
    </source>
</evidence>
<proteinExistence type="predicted"/>
<gene>
    <name evidence="1" type="ordered locus">KNP414_05002</name>
</gene>
<dbReference type="HOGENOM" id="CLU_3064254_0_0_9"/>
<evidence type="ECO:0000313" key="1">
    <source>
        <dbReference type="EMBL" id="AEI43527.1"/>
    </source>
</evidence>
<reference evidence="2" key="1">
    <citation type="submission" date="2011-06" db="EMBL/GenBank/DDBJ databases">
        <title>Complete genome sequence of Paenibacillus mucilaginosus KNP414.</title>
        <authorList>
            <person name="Wang J."/>
            <person name="Hu S."/>
            <person name="Hu X."/>
            <person name="Zhang B."/>
            <person name="Dong D."/>
            <person name="Zhang S."/>
            <person name="Zhao K."/>
            <person name="Wu D."/>
        </authorList>
    </citation>
    <scope>NUCLEOTIDE SEQUENCE [LARGE SCALE GENOMIC DNA]</scope>
    <source>
        <strain evidence="2">KNP414</strain>
    </source>
</reference>
<dbReference type="AlphaFoldDB" id="F8FLF9"/>
<reference evidence="1 2" key="2">
    <citation type="journal article" date="2013" name="Genome Announc.">
        <title>Genome Sequence of Growth-Improving Paenibacillus mucilaginosus Strain KNP414.</title>
        <authorList>
            <person name="Lu J.J."/>
            <person name="Wang J.F."/>
            <person name="Hu X.F."/>
        </authorList>
    </citation>
    <scope>NUCLEOTIDE SEQUENCE [LARGE SCALE GENOMIC DNA]</scope>
    <source>
        <strain evidence="1 2">KNP414</strain>
    </source>
</reference>
<dbReference type="Proteomes" id="UP000006620">
    <property type="component" value="Chromosome"/>
</dbReference>
<name>F8FLF9_PAEMK</name>
<dbReference type="EMBL" id="CP002869">
    <property type="protein sequence ID" value="AEI43527.1"/>
    <property type="molecule type" value="Genomic_DNA"/>
</dbReference>
<sequence>MNTDAAHADHASNRCCLRILRNGLSRGGNPKTKANAAAFPVMIRKLRLVFTDL</sequence>
<protein>
    <submittedName>
        <fullName evidence="1">Uncharacterized protein</fullName>
    </submittedName>
</protein>
<organism evidence="1 2">
    <name type="scientific">Paenibacillus mucilaginosus (strain KNP414)</name>
    <dbReference type="NCBI Taxonomy" id="1036673"/>
    <lineage>
        <taxon>Bacteria</taxon>
        <taxon>Bacillati</taxon>
        <taxon>Bacillota</taxon>
        <taxon>Bacilli</taxon>
        <taxon>Bacillales</taxon>
        <taxon>Paenibacillaceae</taxon>
        <taxon>Paenibacillus</taxon>
    </lineage>
</organism>